<protein>
    <submittedName>
        <fullName evidence="2">Uncharacterized protein</fullName>
    </submittedName>
</protein>
<evidence type="ECO:0000313" key="1">
    <source>
        <dbReference type="Proteomes" id="UP000887565"/>
    </source>
</evidence>
<dbReference type="AlphaFoldDB" id="A0A915JZ81"/>
<dbReference type="Proteomes" id="UP000887565">
    <property type="component" value="Unplaced"/>
</dbReference>
<dbReference type="WBParaSite" id="nRc.2.0.1.t31285-RA">
    <property type="protein sequence ID" value="nRc.2.0.1.t31285-RA"/>
    <property type="gene ID" value="nRc.2.0.1.g31285"/>
</dbReference>
<name>A0A915JZ81_ROMCU</name>
<sequence>MGYKESDLHKRGKQQKLCLPTDHQESYNNARVENRSPSIIYGNYANMSINMDLINCLRTCTSTLRRGLMITLMNHLKIIESDFLIYSKAAFAKTPTAASIL</sequence>
<proteinExistence type="predicted"/>
<accession>A0A915JZ81</accession>
<evidence type="ECO:0000313" key="2">
    <source>
        <dbReference type="WBParaSite" id="nRc.2.0.1.t31285-RA"/>
    </source>
</evidence>
<keyword evidence="1" id="KW-1185">Reference proteome</keyword>
<reference evidence="2" key="1">
    <citation type="submission" date="2022-11" db="UniProtKB">
        <authorList>
            <consortium name="WormBaseParasite"/>
        </authorList>
    </citation>
    <scope>IDENTIFICATION</scope>
</reference>
<organism evidence="1 2">
    <name type="scientific">Romanomermis culicivorax</name>
    <name type="common">Nematode worm</name>
    <dbReference type="NCBI Taxonomy" id="13658"/>
    <lineage>
        <taxon>Eukaryota</taxon>
        <taxon>Metazoa</taxon>
        <taxon>Ecdysozoa</taxon>
        <taxon>Nematoda</taxon>
        <taxon>Enoplea</taxon>
        <taxon>Dorylaimia</taxon>
        <taxon>Mermithida</taxon>
        <taxon>Mermithoidea</taxon>
        <taxon>Mermithidae</taxon>
        <taxon>Romanomermis</taxon>
    </lineage>
</organism>